<gene>
    <name evidence="6" type="ORF">J2I48_19635</name>
</gene>
<evidence type="ECO:0000256" key="4">
    <source>
        <dbReference type="ARBA" id="ARBA00023136"/>
    </source>
</evidence>
<comment type="caution">
    <text evidence="6">The sequence shown here is derived from an EMBL/GenBank/DDBJ whole genome shotgun (WGS) entry which is preliminary data.</text>
</comment>
<dbReference type="Proteomes" id="UP000664795">
    <property type="component" value="Unassembled WGS sequence"/>
</dbReference>
<dbReference type="RefSeq" id="WP_207337196.1">
    <property type="nucleotide sequence ID" value="NZ_JAFMYU010000018.1"/>
</dbReference>
<evidence type="ECO:0000313" key="6">
    <source>
        <dbReference type="EMBL" id="MBO0933232.1"/>
    </source>
</evidence>
<organism evidence="6 7">
    <name type="scientific">Fibrella aquatilis</name>
    <dbReference type="NCBI Taxonomy" id="2817059"/>
    <lineage>
        <taxon>Bacteria</taxon>
        <taxon>Pseudomonadati</taxon>
        <taxon>Bacteroidota</taxon>
        <taxon>Cytophagia</taxon>
        <taxon>Cytophagales</taxon>
        <taxon>Spirosomataceae</taxon>
        <taxon>Fibrella</taxon>
    </lineage>
</organism>
<dbReference type="Pfam" id="PF13564">
    <property type="entry name" value="DoxX_2"/>
    <property type="match status" value="1"/>
</dbReference>
<sequence length="153" mass="17210">MKPLLVLLVTSLIALLVIFFVKNQWNFTLAARIGMAAMLVFTAIGHFAFTKGMVLMMPEFLPYKQPLVYATGVLELIAAIGLLVPATTTLTGWFLLIFFLLLLPANIKAAVEHIDYQKATYDGSGSYYLWFRIPLQVLFMVWVYMCAISHALQ</sequence>
<keyword evidence="4 5" id="KW-0472">Membrane</keyword>
<evidence type="ECO:0000256" key="3">
    <source>
        <dbReference type="ARBA" id="ARBA00022989"/>
    </source>
</evidence>
<keyword evidence="7" id="KW-1185">Reference proteome</keyword>
<feature type="transmembrane region" description="Helical" evidence="5">
    <location>
        <begin position="127"/>
        <end position="152"/>
    </location>
</feature>
<evidence type="ECO:0000313" key="7">
    <source>
        <dbReference type="Proteomes" id="UP000664795"/>
    </source>
</evidence>
<dbReference type="AlphaFoldDB" id="A0A939JXR2"/>
<keyword evidence="3 5" id="KW-1133">Transmembrane helix</keyword>
<dbReference type="InterPro" id="IPR032808">
    <property type="entry name" value="DoxX"/>
</dbReference>
<keyword evidence="2 5" id="KW-0812">Transmembrane</keyword>
<dbReference type="EMBL" id="JAFMYU010000018">
    <property type="protein sequence ID" value="MBO0933232.1"/>
    <property type="molecule type" value="Genomic_DNA"/>
</dbReference>
<protein>
    <submittedName>
        <fullName evidence="6">DoxX family protein</fullName>
    </submittedName>
</protein>
<accession>A0A939JXR2</accession>
<feature type="transmembrane region" description="Helical" evidence="5">
    <location>
        <begin position="90"/>
        <end position="107"/>
    </location>
</feature>
<comment type="subcellular location">
    <subcellularLocation>
        <location evidence="1">Membrane</location>
        <topology evidence="1">Multi-pass membrane protein</topology>
    </subcellularLocation>
</comment>
<dbReference type="PANTHER" id="PTHR36974:SF1">
    <property type="entry name" value="DOXX FAMILY MEMBRANE PROTEIN"/>
    <property type="match status" value="1"/>
</dbReference>
<feature type="transmembrane region" description="Helical" evidence="5">
    <location>
        <begin position="33"/>
        <end position="54"/>
    </location>
</feature>
<evidence type="ECO:0000256" key="1">
    <source>
        <dbReference type="ARBA" id="ARBA00004141"/>
    </source>
</evidence>
<reference evidence="6 7" key="1">
    <citation type="submission" date="2021-03" db="EMBL/GenBank/DDBJ databases">
        <title>Fibrella sp. HMF5036 genome sequencing and assembly.</title>
        <authorList>
            <person name="Kang H."/>
            <person name="Kim H."/>
            <person name="Bae S."/>
            <person name="Joh K."/>
        </authorList>
    </citation>
    <scope>NUCLEOTIDE SEQUENCE [LARGE SCALE GENOMIC DNA]</scope>
    <source>
        <strain evidence="6 7">HMF5036</strain>
    </source>
</reference>
<evidence type="ECO:0000256" key="5">
    <source>
        <dbReference type="SAM" id="Phobius"/>
    </source>
</evidence>
<dbReference type="GO" id="GO:0016020">
    <property type="term" value="C:membrane"/>
    <property type="evidence" value="ECO:0007669"/>
    <property type="project" value="UniProtKB-SubCell"/>
</dbReference>
<proteinExistence type="predicted"/>
<dbReference type="PANTHER" id="PTHR36974">
    <property type="entry name" value="MEMBRANE PROTEIN-RELATED"/>
    <property type="match status" value="1"/>
</dbReference>
<name>A0A939JXR2_9BACT</name>
<feature type="transmembrane region" description="Helical" evidence="5">
    <location>
        <begin position="66"/>
        <end position="84"/>
    </location>
</feature>
<evidence type="ECO:0000256" key="2">
    <source>
        <dbReference type="ARBA" id="ARBA00022692"/>
    </source>
</evidence>